<dbReference type="NCBIfam" id="TIGR01730">
    <property type="entry name" value="RND_mfp"/>
    <property type="match status" value="1"/>
</dbReference>
<dbReference type="PANTHER" id="PTHR30469">
    <property type="entry name" value="MULTIDRUG RESISTANCE PROTEIN MDTA"/>
    <property type="match status" value="1"/>
</dbReference>
<feature type="domain" description="CusB-like beta-barrel" evidence="4">
    <location>
        <begin position="219"/>
        <end position="286"/>
    </location>
</feature>
<dbReference type="Pfam" id="PF25917">
    <property type="entry name" value="BSH_RND"/>
    <property type="match status" value="1"/>
</dbReference>
<evidence type="ECO:0000259" key="5">
    <source>
        <dbReference type="Pfam" id="PF25975"/>
    </source>
</evidence>
<keyword evidence="7" id="KW-1185">Reference proteome</keyword>
<evidence type="ECO:0000256" key="1">
    <source>
        <dbReference type="ARBA" id="ARBA00009477"/>
    </source>
</evidence>
<reference evidence="6 7" key="1">
    <citation type="submission" date="2019-11" db="EMBL/GenBank/DDBJ databases">
        <authorList>
            <person name="Holert J."/>
        </authorList>
    </citation>
    <scope>NUCLEOTIDE SEQUENCE [LARGE SCALE GENOMIC DNA]</scope>
    <source>
        <strain evidence="6">SB11_3</strain>
    </source>
</reference>
<sequence length="356" mass="38313">MNKSSYKIVISVAALAVLLIGILWMAGTFNSKVAPGLKEPEAVTVGEPVGMAERVQVNVTESVPATIRAQQTTNIASRILARIQRVNVRAGAQVEQGQLLVQLEDADAKARVEQAQSQMSSVSARLKEARSRLNRVSRLFDDGLVAIAEVEAAQADFDDLTAQLERSRQALKEARATQAYTQIRAPIAGRIVDRLAEPGDTVSAGQTVLSLYNPASLRVEAQVREALALDMMIGQKITVDVPSKDRVVDGSIEEMVPAAEPGSRSFLVKVAIANNLDLLPGMYARLIVPVEQEERVIVPVKAVGHIGQLAMVWIKTRTGTERRLVRLGQQNQGHVHVTSGLSGGETLLEVPAAASQ</sequence>
<dbReference type="InterPro" id="IPR006143">
    <property type="entry name" value="RND_pump_MFP"/>
</dbReference>
<evidence type="ECO:0000313" key="7">
    <source>
        <dbReference type="Proteomes" id="UP000441399"/>
    </source>
</evidence>
<proteinExistence type="inferred from homology"/>
<accession>A0A5S9P6R9</accession>
<dbReference type="OrthoDB" id="5730196at2"/>
<dbReference type="InterPro" id="IPR058649">
    <property type="entry name" value="CzcB_C"/>
</dbReference>
<dbReference type="InterPro" id="IPR058792">
    <property type="entry name" value="Beta-barrel_RND_2"/>
</dbReference>
<dbReference type="Pfam" id="PF25975">
    <property type="entry name" value="CzcB_C"/>
    <property type="match status" value="1"/>
</dbReference>
<dbReference type="AlphaFoldDB" id="A0A5S9P6R9"/>
<evidence type="ECO:0000259" key="4">
    <source>
        <dbReference type="Pfam" id="PF25954"/>
    </source>
</evidence>
<feature type="domain" description="CzcB-like C-terminal circularly permuted SH3-like" evidence="5">
    <location>
        <begin position="296"/>
        <end position="346"/>
    </location>
</feature>
<dbReference type="GO" id="GO:1990281">
    <property type="term" value="C:efflux pump complex"/>
    <property type="evidence" value="ECO:0007669"/>
    <property type="project" value="TreeGrafter"/>
</dbReference>
<dbReference type="Pfam" id="PF25954">
    <property type="entry name" value="Beta-barrel_RND_2"/>
    <property type="match status" value="1"/>
</dbReference>
<keyword evidence="2" id="KW-0175">Coiled coil</keyword>
<dbReference type="Gene3D" id="1.10.287.470">
    <property type="entry name" value="Helix hairpin bin"/>
    <property type="match status" value="1"/>
</dbReference>
<feature type="coiled-coil region" evidence="2">
    <location>
        <begin position="112"/>
        <end position="177"/>
    </location>
</feature>
<evidence type="ECO:0000259" key="3">
    <source>
        <dbReference type="Pfam" id="PF25917"/>
    </source>
</evidence>
<dbReference type="Proteomes" id="UP000441399">
    <property type="component" value="Unassembled WGS sequence"/>
</dbReference>
<organism evidence="6 7">
    <name type="scientific">BD1-7 clade bacterium</name>
    <dbReference type="NCBI Taxonomy" id="2029982"/>
    <lineage>
        <taxon>Bacteria</taxon>
        <taxon>Pseudomonadati</taxon>
        <taxon>Pseudomonadota</taxon>
        <taxon>Gammaproteobacteria</taxon>
        <taxon>Cellvibrionales</taxon>
        <taxon>Spongiibacteraceae</taxon>
        <taxon>BD1-7 clade</taxon>
    </lineage>
</organism>
<dbReference type="SUPFAM" id="SSF111369">
    <property type="entry name" value="HlyD-like secretion proteins"/>
    <property type="match status" value="1"/>
</dbReference>
<protein>
    <submittedName>
        <fullName evidence="6">Multidrug resistance protein MdtA</fullName>
    </submittedName>
</protein>
<dbReference type="EMBL" id="CACSIO010000005">
    <property type="protein sequence ID" value="CAA0099106.1"/>
    <property type="molecule type" value="Genomic_DNA"/>
</dbReference>
<name>A0A5S9P6R9_9GAMM</name>
<evidence type="ECO:0000256" key="2">
    <source>
        <dbReference type="SAM" id="Coils"/>
    </source>
</evidence>
<dbReference type="Gene3D" id="2.40.50.100">
    <property type="match status" value="1"/>
</dbReference>
<dbReference type="GO" id="GO:0015562">
    <property type="term" value="F:efflux transmembrane transporter activity"/>
    <property type="evidence" value="ECO:0007669"/>
    <property type="project" value="TreeGrafter"/>
</dbReference>
<dbReference type="Gene3D" id="2.40.420.20">
    <property type="match status" value="1"/>
</dbReference>
<comment type="similarity">
    <text evidence="1">Belongs to the membrane fusion protein (MFP) (TC 8.A.1) family.</text>
</comment>
<dbReference type="PANTHER" id="PTHR30469:SF15">
    <property type="entry name" value="HLYD FAMILY OF SECRETION PROTEINS"/>
    <property type="match status" value="1"/>
</dbReference>
<dbReference type="InterPro" id="IPR058625">
    <property type="entry name" value="MdtA-like_BSH"/>
</dbReference>
<evidence type="ECO:0000313" key="6">
    <source>
        <dbReference type="EMBL" id="CAA0099106.1"/>
    </source>
</evidence>
<dbReference type="Gene3D" id="2.40.30.170">
    <property type="match status" value="1"/>
</dbReference>
<feature type="domain" description="Multidrug resistance protein MdtA-like barrel-sandwich hybrid" evidence="3">
    <location>
        <begin position="72"/>
        <end position="207"/>
    </location>
</feature>
<gene>
    <name evidence="6" type="primary">mdtA_4</name>
    <name evidence="6" type="ORF">OPDIPICF_04240</name>
</gene>